<dbReference type="EMBL" id="BIMW01000059">
    <property type="protein sequence ID" value="GCE93018.1"/>
    <property type="molecule type" value="Genomic_DNA"/>
</dbReference>
<sequence length="1037" mass="117313">MDEHLQQAYYEIVYSLLVYSPEKYLQVLQGNMAVIDEDFVPFLQEVCQVLVERNCEEDAQRLTEIATQIQEFGNVSTLIQQKIPAPQPQPVAQPVPAVATTASSQVSDQPKPELPVLTPEQITAKQSQAEELFKQGVQQFQNNEFQEAFKSWQEALILYQEVNNHRGAINCLGKLGNIYHSLGQYEQAISAHQQCLAVARKTQYPQGEANAYSSLAHVCYAIGQHDQALFGYQQALEITQKINYRFGEVNVLGSLGQLYSTLGRYEEAIAHTKKAAEKAEELGYKFGETSFLASLGSAYTAIKQYDNATATHHQALKIARSINYNFGVANSLSNMGMTYQIKGDLEQAIAYHKQHLQLTQQMQSSQGQIIALLNLGDTYYRQGEAQNAIDNYQQALAIAKETGDLRQEVKALNNLGQTYQTIKDFDNAIQAFEQSLEKTTPLTLPMHCLLAARHLGDIGFSQQNWSLAISGYSRAIDTVENSYTNIIPATHRHEVTREVAGLYSRMVQTCINANEQQLAFEYGERFRIQHLVRLLSNNYAGIDQQLTELVEKYQRLQQQIDTLHFRRQSDEMKQFAAAGIRMNSIAIFRAETATLNGLATQNDQLINQIRSLDPFLAGLLRVEPWSQEILQTFIHSRTALLSFYTSEKCAYIFIVKQSSNDDAWSATNTVEIALHICPEQPGDSLETWLTNYWLKLDIETPKNSRDRMKDMLAELAQRLDIDRLISEHLVEVDELLIIPNLVLHRCPFVALPITGGEEFLGDRFRVRIAPSSHILNLSRQVREARQSQPQSPITALNISTPWGLMGNSQPTSLLATYECAALAQRYSIPSEQLLNDNINLNQYQKLLKSAQVLYIGNPMSFNMDNPLSSQLNLGTESISLQDLFNMRSPQILEVFISRCQTYTTASDQNRTSSLIDQQFINFSSAFLGMGATTVIYPQWSAGEIPTAIFSQFYYQYRQELSPLEALKQAQIRLRSLTKTELMETYQPELESYFEQVKTPENLKQINDQKTILASLNLQEFPFANPYYWAAFTLSGLG</sequence>
<accession>A0A5M3T4U8</accession>
<keyword evidence="2" id="KW-0175">Coiled coil</keyword>
<feature type="coiled-coil region" evidence="2">
    <location>
        <begin position="539"/>
        <end position="566"/>
    </location>
</feature>
<feature type="domain" description="CHAT" evidence="3">
    <location>
        <begin position="715"/>
        <end position="1035"/>
    </location>
</feature>
<dbReference type="SUPFAM" id="SSF48452">
    <property type="entry name" value="TPR-like"/>
    <property type="match status" value="2"/>
</dbReference>
<feature type="repeat" description="TPR" evidence="1">
    <location>
        <begin position="169"/>
        <end position="202"/>
    </location>
</feature>
<reference evidence="4 5" key="1">
    <citation type="journal article" date="2019" name="J Genomics">
        <title>The Draft Genome of a Hydrogen-producing Cyanobacterium, Arthrospira platensis NIES-46.</title>
        <authorList>
            <person name="Suzuki S."/>
            <person name="Yamaguchi H."/>
            <person name="Kawachi M."/>
        </authorList>
    </citation>
    <scope>NUCLEOTIDE SEQUENCE [LARGE SCALE GENOMIC DNA]</scope>
    <source>
        <strain evidence="4 5">NIES-46</strain>
    </source>
</reference>
<organism evidence="4 5">
    <name type="scientific">Limnospira platensis NIES-46</name>
    <dbReference type="NCBI Taxonomy" id="1236695"/>
    <lineage>
        <taxon>Bacteria</taxon>
        <taxon>Bacillati</taxon>
        <taxon>Cyanobacteriota</taxon>
        <taxon>Cyanophyceae</taxon>
        <taxon>Oscillatoriophycideae</taxon>
        <taxon>Oscillatoriales</taxon>
        <taxon>Sirenicapillariaceae</taxon>
        <taxon>Limnospira</taxon>
    </lineage>
</organism>
<evidence type="ECO:0000313" key="5">
    <source>
        <dbReference type="Proteomes" id="UP000326169"/>
    </source>
</evidence>
<proteinExistence type="predicted"/>
<evidence type="ECO:0000313" key="4">
    <source>
        <dbReference type="EMBL" id="GCE93018.1"/>
    </source>
</evidence>
<dbReference type="PANTHER" id="PTHR10098">
    <property type="entry name" value="RAPSYN-RELATED"/>
    <property type="match status" value="1"/>
</dbReference>
<comment type="caution">
    <text evidence="4">The sequence shown here is derived from an EMBL/GenBank/DDBJ whole genome shotgun (WGS) entry which is preliminary data.</text>
</comment>
<dbReference type="Gene3D" id="1.25.40.10">
    <property type="entry name" value="Tetratricopeptide repeat domain"/>
    <property type="match status" value="2"/>
</dbReference>
<feature type="repeat" description="TPR" evidence="1">
    <location>
        <begin position="249"/>
        <end position="282"/>
    </location>
</feature>
<keyword evidence="5" id="KW-1185">Reference proteome</keyword>
<evidence type="ECO:0000256" key="1">
    <source>
        <dbReference type="PROSITE-ProRule" id="PRU00339"/>
    </source>
</evidence>
<dbReference type="PANTHER" id="PTHR10098:SF108">
    <property type="entry name" value="TETRATRICOPEPTIDE REPEAT PROTEIN 28"/>
    <property type="match status" value="1"/>
</dbReference>
<dbReference type="PROSITE" id="PS50005">
    <property type="entry name" value="TPR"/>
    <property type="match status" value="6"/>
</dbReference>
<evidence type="ECO:0000259" key="3">
    <source>
        <dbReference type="Pfam" id="PF12770"/>
    </source>
</evidence>
<dbReference type="InterPro" id="IPR011990">
    <property type="entry name" value="TPR-like_helical_dom_sf"/>
</dbReference>
<feature type="repeat" description="TPR" evidence="1">
    <location>
        <begin position="369"/>
        <end position="402"/>
    </location>
</feature>
<gene>
    <name evidence="4" type="ORF">NIES46_10670</name>
</gene>
<feature type="repeat" description="TPR" evidence="1">
    <location>
        <begin position="409"/>
        <end position="442"/>
    </location>
</feature>
<feature type="repeat" description="TPR" evidence="1">
    <location>
        <begin position="209"/>
        <end position="242"/>
    </location>
</feature>
<dbReference type="Proteomes" id="UP000326169">
    <property type="component" value="Unassembled WGS sequence"/>
</dbReference>
<feature type="repeat" description="TPR" evidence="1">
    <location>
        <begin position="329"/>
        <end position="362"/>
    </location>
</feature>
<dbReference type="GeneID" id="301681973"/>
<dbReference type="Pfam" id="PF12770">
    <property type="entry name" value="CHAT"/>
    <property type="match status" value="1"/>
</dbReference>
<dbReference type="InterPro" id="IPR024983">
    <property type="entry name" value="CHAT_dom"/>
</dbReference>
<dbReference type="RefSeq" id="WP_152088412.1">
    <property type="nucleotide sequence ID" value="NZ_BIMW01000059.1"/>
</dbReference>
<keyword evidence="1" id="KW-0802">TPR repeat</keyword>
<dbReference type="SMART" id="SM00028">
    <property type="entry name" value="TPR"/>
    <property type="match status" value="8"/>
</dbReference>
<name>A0A5M3T4U8_LIMPL</name>
<dbReference type="InterPro" id="IPR019734">
    <property type="entry name" value="TPR_rpt"/>
</dbReference>
<protein>
    <submittedName>
        <fullName evidence="4">TPR domain protein</fullName>
    </submittedName>
</protein>
<dbReference type="Pfam" id="PF13424">
    <property type="entry name" value="TPR_12"/>
    <property type="match status" value="4"/>
</dbReference>
<evidence type="ECO:0000256" key="2">
    <source>
        <dbReference type="SAM" id="Coils"/>
    </source>
</evidence>